<evidence type="ECO:0008006" key="3">
    <source>
        <dbReference type="Google" id="ProtNLM"/>
    </source>
</evidence>
<comment type="caution">
    <text evidence="1">The sequence shown here is derived from an EMBL/GenBank/DDBJ whole genome shotgun (WGS) entry which is preliminary data.</text>
</comment>
<dbReference type="NCBIfam" id="TIGR03843">
    <property type="entry name" value="SCO1664 family protein"/>
    <property type="match status" value="1"/>
</dbReference>
<evidence type="ECO:0000313" key="1">
    <source>
        <dbReference type="EMBL" id="CCF82688.1"/>
    </source>
</evidence>
<evidence type="ECO:0000313" key="2">
    <source>
        <dbReference type="Proteomes" id="UP000004221"/>
    </source>
</evidence>
<dbReference type="Proteomes" id="UP000004221">
    <property type="component" value="Unassembled WGS sequence"/>
</dbReference>
<name>I4EDC6_9BACT</name>
<gene>
    <name evidence="1" type="ORF">NITHO_1450009</name>
</gene>
<dbReference type="InterPro" id="IPR022292">
    <property type="entry name" value="CHP03843"/>
</dbReference>
<accession>I4EDC6</accession>
<organism evidence="1 2">
    <name type="scientific">Nitrolancea hollandica Lb</name>
    <dbReference type="NCBI Taxonomy" id="1129897"/>
    <lineage>
        <taxon>Bacteria</taxon>
        <taxon>Pseudomonadati</taxon>
        <taxon>Thermomicrobiota</taxon>
        <taxon>Thermomicrobia</taxon>
        <taxon>Sphaerobacterales</taxon>
        <taxon>Sphaerobacterineae</taxon>
        <taxon>Sphaerobacteraceae</taxon>
        <taxon>Nitrolancea</taxon>
    </lineage>
</organism>
<protein>
    <recommendedName>
        <fullName evidence="3">PI3K/PI4K catalytic domain-containing protein</fullName>
    </recommendedName>
</protein>
<dbReference type="EMBL" id="CAGS01000052">
    <property type="protein sequence ID" value="CCF82688.1"/>
    <property type="molecule type" value="Genomic_DNA"/>
</dbReference>
<sequence>MESSGFIRYTIECGAQRVPPYQLESRHESFQAGTMSDDWTRGLYHRQAVDPLAHGNGQAGPSPADEPRILDTLRNGEITDCRLIPWGSNYTFAATVKPSEGSPLVAVYKPRMGEAPLWDFAEGTLYQREYAAYLLSVAFGWHFIPPTVLRDGPHGLGTLQLYIEPGATLHDRGLRRKHTDALRQVALFDLLTNNADRKAGHCFAGRHDGRLWGIDHGLTFHIHPKLRTVIWEFSGEPVPDDLLVTLRAAQQAPDGVRATLAPHLTANEIDMLFIRIDRLLANPVFPVLNSRRNIPYGW</sequence>
<keyword evidence="2" id="KW-1185">Reference proteome</keyword>
<proteinExistence type="predicted"/>
<dbReference type="AlphaFoldDB" id="I4EDC6"/>
<reference evidence="1 2" key="1">
    <citation type="journal article" date="2012" name="ISME J.">
        <title>Nitrification expanded: discovery, physiology and genomics of a nitrite-oxidizing bacterium from the phylum Chloroflexi.</title>
        <authorList>
            <person name="Sorokin D.Y."/>
            <person name="Lucker S."/>
            <person name="Vejmelkova D."/>
            <person name="Kostrikina N.A."/>
            <person name="Kleerebezem R."/>
            <person name="Rijpstra W.I."/>
            <person name="Damste J.S."/>
            <person name="Le Paslier D."/>
            <person name="Muyzer G."/>
            <person name="Wagner M."/>
            <person name="van Loosdrecht M.C."/>
            <person name="Daims H."/>
        </authorList>
    </citation>
    <scope>NUCLEOTIDE SEQUENCE [LARGE SCALE GENOMIC DNA]</scope>
    <source>
        <strain evidence="2">none</strain>
    </source>
</reference>